<gene>
    <name evidence="2" type="ORF">MJ956_17155</name>
</gene>
<evidence type="ECO:0000313" key="3">
    <source>
        <dbReference type="Proteomes" id="UP001155220"/>
    </source>
</evidence>
<dbReference type="Proteomes" id="UP001155220">
    <property type="component" value="Unassembled WGS sequence"/>
</dbReference>
<reference evidence="2" key="1">
    <citation type="submission" date="2022-03" db="EMBL/GenBank/DDBJ databases">
        <title>Aurantimonas Liuensis sp. Nov., isolated from the hadal seawater of the Mariana Trench.</title>
        <authorList>
            <person name="Liu R."/>
        </authorList>
    </citation>
    <scope>NUCLEOTIDE SEQUENCE</scope>
    <source>
        <strain evidence="2">LRZ36</strain>
    </source>
</reference>
<keyword evidence="1" id="KW-0812">Transmembrane</keyword>
<dbReference type="Pfam" id="PF04964">
    <property type="entry name" value="Flp_Fap"/>
    <property type="match status" value="1"/>
</dbReference>
<keyword evidence="1" id="KW-0472">Membrane</keyword>
<sequence>MDLRREPSGATAVEYALIAGIISLAIIVGATAIGTNLNGLFAAVAAAF</sequence>
<keyword evidence="1" id="KW-1133">Transmembrane helix</keyword>
<evidence type="ECO:0000256" key="1">
    <source>
        <dbReference type="SAM" id="Phobius"/>
    </source>
</evidence>
<dbReference type="AlphaFoldDB" id="A0A9X2KGU5"/>
<dbReference type="EMBL" id="JALHBS010000109">
    <property type="protein sequence ID" value="MCP3056861.1"/>
    <property type="molecule type" value="Genomic_DNA"/>
</dbReference>
<protein>
    <submittedName>
        <fullName evidence="2">Flp family type IVb pilin</fullName>
    </submittedName>
</protein>
<comment type="caution">
    <text evidence="2">The sequence shown here is derived from an EMBL/GenBank/DDBJ whole genome shotgun (WGS) entry which is preliminary data.</text>
</comment>
<name>A0A9X2KGU5_9HYPH</name>
<dbReference type="InterPro" id="IPR007047">
    <property type="entry name" value="Flp_Fap"/>
</dbReference>
<accession>A0A9X2KGU5</accession>
<proteinExistence type="predicted"/>
<keyword evidence="3" id="KW-1185">Reference proteome</keyword>
<evidence type="ECO:0000313" key="2">
    <source>
        <dbReference type="EMBL" id="MCP3056861.1"/>
    </source>
</evidence>
<organism evidence="2 3">
    <name type="scientific">Aurantimonas marianensis</name>
    <dbReference type="NCBI Taxonomy" id="2920428"/>
    <lineage>
        <taxon>Bacteria</taxon>
        <taxon>Pseudomonadati</taxon>
        <taxon>Pseudomonadota</taxon>
        <taxon>Alphaproteobacteria</taxon>
        <taxon>Hyphomicrobiales</taxon>
        <taxon>Aurantimonadaceae</taxon>
        <taxon>Aurantimonas</taxon>
    </lineage>
</organism>
<feature type="transmembrane region" description="Helical" evidence="1">
    <location>
        <begin position="12"/>
        <end position="33"/>
    </location>
</feature>